<dbReference type="RefSeq" id="WP_013021458.1">
    <property type="nucleotide sequence ID" value="NC_013947.1"/>
</dbReference>
<dbReference type="EMBL" id="CP001778">
    <property type="protein sequence ID" value="ADD45887.1"/>
    <property type="molecule type" value="Genomic_DNA"/>
</dbReference>
<dbReference type="HOGENOM" id="CLU_2958566_0_0_11"/>
<dbReference type="STRING" id="446470.Snas_6267"/>
<dbReference type="AlphaFoldDB" id="D3Q402"/>
<accession>D3Q402</accession>
<organism evidence="1 2">
    <name type="scientific">Stackebrandtia nassauensis (strain DSM 44728 / CIP 108903 / NRRL B-16338 / NBRC 102104 / LLR-40K-21)</name>
    <dbReference type="NCBI Taxonomy" id="446470"/>
    <lineage>
        <taxon>Bacteria</taxon>
        <taxon>Bacillati</taxon>
        <taxon>Actinomycetota</taxon>
        <taxon>Actinomycetes</taxon>
        <taxon>Glycomycetales</taxon>
        <taxon>Glycomycetaceae</taxon>
        <taxon>Stackebrandtia</taxon>
    </lineage>
</organism>
<sequence>MTTTHKTTVEYDGTRRYPWLPTCTCGEQFWGYVAEHAAQAIVDEHVAETSGRPVGREAK</sequence>
<protein>
    <submittedName>
        <fullName evidence="1">Uncharacterized protein</fullName>
    </submittedName>
</protein>
<evidence type="ECO:0000313" key="2">
    <source>
        <dbReference type="Proteomes" id="UP000000844"/>
    </source>
</evidence>
<evidence type="ECO:0000313" key="1">
    <source>
        <dbReference type="EMBL" id="ADD45887.1"/>
    </source>
</evidence>
<name>D3Q402_STANL</name>
<dbReference type="Proteomes" id="UP000000844">
    <property type="component" value="Chromosome"/>
</dbReference>
<reference evidence="1 2" key="1">
    <citation type="journal article" date="2009" name="Stand. Genomic Sci.">
        <title>Complete genome sequence of Stackebrandtia nassauensis type strain (LLR-40K-21).</title>
        <authorList>
            <person name="Munk C."/>
            <person name="Lapidus A."/>
            <person name="Copeland A."/>
            <person name="Jando M."/>
            <person name="Mayilraj S."/>
            <person name="Glavina Del Rio T."/>
            <person name="Nolan M."/>
            <person name="Chen F."/>
            <person name="Lucas S."/>
            <person name="Tice H."/>
            <person name="Cheng J.F."/>
            <person name="Han C."/>
            <person name="Detter J.C."/>
            <person name="Bruce D."/>
            <person name="Goodwin L."/>
            <person name="Chain P."/>
            <person name="Pitluck S."/>
            <person name="Goker M."/>
            <person name="Ovchinikova G."/>
            <person name="Pati A."/>
            <person name="Ivanova N."/>
            <person name="Mavromatis K."/>
            <person name="Chen A."/>
            <person name="Palaniappan K."/>
            <person name="Land M."/>
            <person name="Hauser L."/>
            <person name="Chang Y.J."/>
            <person name="Jeffries C.D."/>
            <person name="Bristow J."/>
            <person name="Eisen J.A."/>
            <person name="Markowitz V."/>
            <person name="Hugenholtz P."/>
            <person name="Kyrpides N.C."/>
            <person name="Klenk H.P."/>
        </authorList>
    </citation>
    <scope>NUCLEOTIDE SEQUENCE [LARGE SCALE GENOMIC DNA]</scope>
    <source>
        <strain evidence="2">DSM 44728 / CIP 108903 / NRRL B-16338 / NBRC 102104 / LLR-40K-21</strain>
    </source>
</reference>
<keyword evidence="2" id="KW-1185">Reference proteome</keyword>
<proteinExistence type="predicted"/>
<gene>
    <name evidence="1" type="ordered locus">Snas_6267</name>
</gene>
<dbReference type="KEGG" id="sna:Snas_6267"/>